<dbReference type="Pfam" id="PF00679">
    <property type="entry name" value="EFG_C"/>
    <property type="match status" value="1"/>
</dbReference>
<proteinExistence type="predicted"/>
<keyword evidence="2" id="KW-0547">Nucleotide-binding</keyword>
<dbReference type="PANTHER" id="PTHR42908:SF3">
    <property type="entry name" value="ELONGATION FACTOR-LIKE GTPASE 1"/>
    <property type="match status" value="1"/>
</dbReference>
<evidence type="ECO:0000256" key="5">
    <source>
        <dbReference type="ARBA" id="ARBA00081809"/>
    </source>
</evidence>
<keyword evidence="4" id="KW-0342">GTP-binding</keyword>
<dbReference type="SUPFAM" id="SSF54980">
    <property type="entry name" value="EF-G C-terminal domain-like"/>
    <property type="match status" value="2"/>
</dbReference>
<dbReference type="GO" id="GO:0005829">
    <property type="term" value="C:cytosol"/>
    <property type="evidence" value="ECO:0007669"/>
    <property type="project" value="TreeGrafter"/>
</dbReference>
<feature type="domain" description="Elongation factor EFG" evidence="7">
    <location>
        <begin position="346"/>
        <end position="435"/>
    </location>
</feature>
<keyword evidence="1" id="KW-0690">Ribosome biogenesis</keyword>
<evidence type="ECO:0000256" key="4">
    <source>
        <dbReference type="ARBA" id="ARBA00023134"/>
    </source>
</evidence>
<dbReference type="GO" id="GO:0043022">
    <property type="term" value="F:ribosome binding"/>
    <property type="evidence" value="ECO:0007669"/>
    <property type="project" value="TreeGrafter"/>
</dbReference>
<dbReference type="InterPro" id="IPR020568">
    <property type="entry name" value="Ribosomal_Su5_D2-typ_SF"/>
</dbReference>
<dbReference type="GO" id="GO:0003924">
    <property type="term" value="F:GTPase activity"/>
    <property type="evidence" value="ECO:0007669"/>
    <property type="project" value="TreeGrafter"/>
</dbReference>
<feature type="region of interest" description="Disordered" evidence="6">
    <location>
        <begin position="139"/>
        <end position="158"/>
    </location>
</feature>
<evidence type="ECO:0000256" key="2">
    <source>
        <dbReference type="ARBA" id="ARBA00022741"/>
    </source>
</evidence>
<protein>
    <recommendedName>
        <fullName evidence="5">Elongation factor-like 1</fullName>
    </recommendedName>
</protein>
<dbReference type="SMART" id="SM00838">
    <property type="entry name" value="EFG_C"/>
    <property type="match status" value="1"/>
</dbReference>
<sequence length="486" mass="53319">MAALAEGLRLLNQADPCVEIMMQETGEQVILCAGELHLERCLKDLRESFAKIDIQVSPPIVPFRETISDAPSIVPAQQAQQFGAPKADTDEPTTKEHLPLGTIILHTPNKLATVRVRALPVPTRITDFLNKESQTVRAAVDERDRSGGEGAGGESGTVGDAFIERLDAVVKEAVAEGEVQDREFWGGAVERIWAFGPKRVGPNLLVNGMKDYSRPLWSKASASRPSRQRTHSTQPGDAEEVDDVDVISEVEQAIADVSIGDVDVGNARRGTTVKEYDGNINTGFQLSTFVGPLCGEPVVGVCYVVEDVSLDIGEDVDSTKLGLLSGQIISTVKEACRQAFLAYSPRLMLAMYSCDLQAPAEVLGKVYAVLARRRGRILSEEMKEGTPFFNIRSMLPVVESFGFSDDIRKRTSGAASPQLIFSGFEILDQDPFWVPTTEEELEDLGEKADRENLAKKYMESVRKRKGMAVEKKIVEHAEKQKTLKNK</sequence>
<dbReference type="InterPro" id="IPR056752">
    <property type="entry name" value="EFL1"/>
</dbReference>
<evidence type="ECO:0000256" key="3">
    <source>
        <dbReference type="ARBA" id="ARBA00022801"/>
    </source>
</evidence>
<evidence type="ECO:0000256" key="1">
    <source>
        <dbReference type="ARBA" id="ARBA00022517"/>
    </source>
</evidence>
<dbReference type="CDD" id="cd01681">
    <property type="entry name" value="aeEF2_snRNP_like_IV"/>
    <property type="match status" value="1"/>
</dbReference>
<dbReference type="Gene3D" id="3.30.230.10">
    <property type="match status" value="1"/>
</dbReference>
<dbReference type="AlphaFoldDB" id="A0AAD5SCQ7"/>
<gene>
    <name evidence="8" type="primary">RIA1_2</name>
    <name evidence="8" type="ORF">HK097_007766</name>
</gene>
<dbReference type="InterPro" id="IPR000640">
    <property type="entry name" value="EFG_V-like"/>
</dbReference>
<dbReference type="SUPFAM" id="SSF54211">
    <property type="entry name" value="Ribosomal protein S5 domain 2-like"/>
    <property type="match status" value="1"/>
</dbReference>
<dbReference type="Pfam" id="PF25118">
    <property type="entry name" value="EFL1"/>
    <property type="match status" value="1"/>
</dbReference>
<dbReference type="Gene3D" id="3.30.70.240">
    <property type="match status" value="1"/>
</dbReference>
<feature type="region of interest" description="Disordered" evidence="6">
    <location>
        <begin position="218"/>
        <end position="242"/>
    </location>
</feature>
<dbReference type="FunFam" id="3.30.70.240:FF:000006">
    <property type="entry name" value="Elongation factor like GTPase 1"/>
    <property type="match status" value="1"/>
</dbReference>
<reference evidence="8" key="1">
    <citation type="submission" date="2020-05" db="EMBL/GenBank/DDBJ databases">
        <title>Phylogenomic resolution of chytrid fungi.</title>
        <authorList>
            <person name="Stajich J.E."/>
            <person name="Amses K."/>
            <person name="Simmons R."/>
            <person name="Seto K."/>
            <person name="Myers J."/>
            <person name="Bonds A."/>
            <person name="Quandt C.A."/>
            <person name="Barry K."/>
            <person name="Liu P."/>
            <person name="Grigoriev I."/>
            <person name="Longcore J.E."/>
            <person name="James T.Y."/>
        </authorList>
    </citation>
    <scope>NUCLEOTIDE SEQUENCE</scope>
    <source>
        <strain evidence="8">JEL0318</strain>
    </source>
</reference>
<feature type="compositionally biased region" description="Polar residues" evidence="6">
    <location>
        <begin position="220"/>
        <end position="235"/>
    </location>
</feature>
<name>A0AAD5SCQ7_9FUNG</name>
<dbReference type="Proteomes" id="UP001212841">
    <property type="component" value="Unassembled WGS sequence"/>
</dbReference>
<dbReference type="FunFam" id="3.30.70.870:FF:000002">
    <property type="entry name" value="Translation elongation factor 2"/>
    <property type="match status" value="1"/>
</dbReference>
<dbReference type="GO" id="GO:0005525">
    <property type="term" value="F:GTP binding"/>
    <property type="evidence" value="ECO:0007669"/>
    <property type="project" value="UniProtKB-KW"/>
</dbReference>
<keyword evidence="9" id="KW-1185">Reference proteome</keyword>
<evidence type="ECO:0000259" key="7">
    <source>
        <dbReference type="SMART" id="SM00838"/>
    </source>
</evidence>
<dbReference type="CDD" id="cd04096">
    <property type="entry name" value="eEF2_snRNP_like_C"/>
    <property type="match status" value="1"/>
</dbReference>
<evidence type="ECO:0000256" key="6">
    <source>
        <dbReference type="SAM" id="MobiDB-lite"/>
    </source>
</evidence>
<keyword evidence="3" id="KW-0378">Hydrolase</keyword>
<dbReference type="Gene3D" id="3.30.70.870">
    <property type="entry name" value="Elongation Factor G (Translational Gtpase), domain 3"/>
    <property type="match status" value="1"/>
</dbReference>
<accession>A0AAD5SCQ7</accession>
<evidence type="ECO:0000313" key="8">
    <source>
        <dbReference type="EMBL" id="KAJ3051248.1"/>
    </source>
</evidence>
<dbReference type="InterPro" id="IPR035647">
    <property type="entry name" value="EFG_III/V"/>
</dbReference>
<dbReference type="PANTHER" id="PTHR42908">
    <property type="entry name" value="TRANSLATION ELONGATION FACTOR-RELATED"/>
    <property type="match status" value="1"/>
</dbReference>
<comment type="caution">
    <text evidence="8">The sequence shown here is derived from an EMBL/GenBank/DDBJ whole genome shotgun (WGS) entry which is preliminary data.</text>
</comment>
<dbReference type="GO" id="GO:0042256">
    <property type="term" value="P:cytosolic ribosome assembly"/>
    <property type="evidence" value="ECO:0007669"/>
    <property type="project" value="TreeGrafter"/>
</dbReference>
<organism evidence="8 9">
    <name type="scientific">Rhizophlyctis rosea</name>
    <dbReference type="NCBI Taxonomy" id="64517"/>
    <lineage>
        <taxon>Eukaryota</taxon>
        <taxon>Fungi</taxon>
        <taxon>Fungi incertae sedis</taxon>
        <taxon>Chytridiomycota</taxon>
        <taxon>Chytridiomycota incertae sedis</taxon>
        <taxon>Chytridiomycetes</taxon>
        <taxon>Rhizophlyctidales</taxon>
        <taxon>Rhizophlyctidaceae</taxon>
        <taxon>Rhizophlyctis</taxon>
    </lineage>
</organism>
<dbReference type="GO" id="GO:1990904">
    <property type="term" value="C:ribonucleoprotein complex"/>
    <property type="evidence" value="ECO:0007669"/>
    <property type="project" value="TreeGrafter"/>
</dbReference>
<evidence type="ECO:0000313" key="9">
    <source>
        <dbReference type="Proteomes" id="UP001212841"/>
    </source>
</evidence>
<dbReference type="EMBL" id="JADGJD010000418">
    <property type="protein sequence ID" value="KAJ3051248.1"/>
    <property type="molecule type" value="Genomic_DNA"/>
</dbReference>
<dbReference type="InterPro" id="IPR014721">
    <property type="entry name" value="Ribsml_uS5_D2-typ_fold_subgr"/>
</dbReference>